<dbReference type="PROSITE" id="PS50262">
    <property type="entry name" value="G_PROTEIN_RECEP_F1_2"/>
    <property type="match status" value="1"/>
</dbReference>
<keyword evidence="10" id="KW-1015">Disulfide bond</keyword>
<dbReference type="PANTHER" id="PTHR10489:SF689">
    <property type="entry name" value="C-X-C CHEMOKINE RECEPTOR TYPE 2"/>
    <property type="match status" value="1"/>
</dbReference>
<evidence type="ECO:0000256" key="17">
    <source>
        <dbReference type="RuleBase" id="RU000688"/>
    </source>
</evidence>
<evidence type="ECO:0000256" key="6">
    <source>
        <dbReference type="ARBA" id="ARBA00022692"/>
    </source>
</evidence>
<evidence type="ECO:0000259" key="19">
    <source>
        <dbReference type="PROSITE" id="PS50262"/>
    </source>
</evidence>
<dbReference type="Pfam" id="PF00001">
    <property type="entry name" value="7tm_1"/>
    <property type="match status" value="1"/>
</dbReference>
<dbReference type="CDD" id="cd15178">
    <property type="entry name" value="7tmA_CXCR1_2"/>
    <property type="match status" value="1"/>
</dbReference>
<evidence type="ECO:0000256" key="3">
    <source>
        <dbReference type="ARBA" id="ARBA00022475"/>
    </source>
</evidence>
<evidence type="ECO:0000256" key="16">
    <source>
        <dbReference type="ARBA" id="ARBA00034130"/>
    </source>
</evidence>
<dbReference type="GO" id="GO:0009897">
    <property type="term" value="C:external side of plasma membrane"/>
    <property type="evidence" value="ECO:0007669"/>
    <property type="project" value="TreeGrafter"/>
</dbReference>
<dbReference type="Ensembl" id="ENSPNAT00000080334.1">
    <property type="protein sequence ID" value="ENSPNAP00000046957.1"/>
    <property type="gene ID" value="ENSPNAG00000033193.1"/>
</dbReference>
<dbReference type="InterPro" id="IPR000276">
    <property type="entry name" value="GPCR_Rhodpsn"/>
</dbReference>
<feature type="transmembrane region" description="Helical" evidence="18">
    <location>
        <begin position="198"/>
        <end position="219"/>
    </location>
</feature>
<keyword evidence="12" id="KW-0325">Glycoprotein</keyword>
<organism evidence="20 21">
    <name type="scientific">Pygocentrus nattereri</name>
    <name type="common">Red-bellied piranha</name>
    <dbReference type="NCBI Taxonomy" id="42514"/>
    <lineage>
        <taxon>Eukaryota</taxon>
        <taxon>Metazoa</taxon>
        <taxon>Chordata</taxon>
        <taxon>Craniata</taxon>
        <taxon>Vertebrata</taxon>
        <taxon>Euteleostomi</taxon>
        <taxon>Actinopterygii</taxon>
        <taxon>Neopterygii</taxon>
        <taxon>Teleostei</taxon>
        <taxon>Ostariophysi</taxon>
        <taxon>Characiformes</taxon>
        <taxon>Characoidei</taxon>
        <taxon>Pygocentrus</taxon>
    </lineage>
</organism>
<accession>A0AAR2J9F5</accession>
<keyword evidence="9 18" id="KW-0472">Membrane</keyword>
<evidence type="ECO:0000256" key="4">
    <source>
        <dbReference type="ARBA" id="ARBA00022500"/>
    </source>
</evidence>
<evidence type="ECO:0000256" key="7">
    <source>
        <dbReference type="ARBA" id="ARBA00022989"/>
    </source>
</evidence>
<comment type="function">
    <text evidence="14">Receptor for interleukin-8 which is a powerful neutrophil chemotactic factor. Binding of IL-8 to the receptor causes activation of neutrophils. This response is mediated via a G-protein that activates a phosphatidylinositol-calcium second messenger system. Binds to IL-8 with high affinity. Also binds with high affinity to CXCL3, GRO/MGSA and NAP-2.</text>
</comment>
<name>A0AAR2J9F5_PYGNA</name>
<feature type="transmembrane region" description="Helical" evidence="18">
    <location>
        <begin position="63"/>
        <end position="87"/>
    </location>
</feature>
<dbReference type="GO" id="GO:0016494">
    <property type="term" value="F:C-X-C chemokine receptor activity"/>
    <property type="evidence" value="ECO:0007669"/>
    <property type="project" value="InterPro"/>
</dbReference>
<dbReference type="RefSeq" id="XP_017578377.1">
    <property type="nucleotide sequence ID" value="XM_017722888.1"/>
</dbReference>
<keyword evidence="8 17" id="KW-0297">G-protein coupled receptor</keyword>
<evidence type="ECO:0000256" key="13">
    <source>
        <dbReference type="ARBA" id="ARBA00023224"/>
    </source>
</evidence>
<feature type="transmembrane region" description="Helical" evidence="18">
    <location>
        <begin position="107"/>
        <end position="127"/>
    </location>
</feature>
<feature type="transmembrane region" description="Helical" evidence="18">
    <location>
        <begin position="231"/>
        <end position="250"/>
    </location>
</feature>
<keyword evidence="11 17" id="KW-0675">Receptor</keyword>
<keyword evidence="3" id="KW-1003">Cell membrane</keyword>
<keyword evidence="13 17" id="KW-0807">Transducer</keyword>
<evidence type="ECO:0000256" key="12">
    <source>
        <dbReference type="ARBA" id="ARBA00023180"/>
    </source>
</evidence>
<evidence type="ECO:0000256" key="1">
    <source>
        <dbReference type="ARBA" id="ARBA00004651"/>
    </source>
</evidence>
<dbReference type="PROSITE" id="PS00237">
    <property type="entry name" value="G_PROTEIN_RECEP_F1_1"/>
    <property type="match status" value="1"/>
</dbReference>
<protein>
    <recommendedName>
        <fullName evidence="2">C-X-C chemokine receptor type 2</fullName>
    </recommendedName>
    <alternativeName>
        <fullName evidence="15">High affinity interleukin-8 receptor B</fullName>
    </alternativeName>
</protein>
<comment type="similarity">
    <text evidence="17">Belongs to the G-protein coupled receptor 1 family.</text>
</comment>
<evidence type="ECO:0000256" key="14">
    <source>
        <dbReference type="ARBA" id="ARBA00025505"/>
    </source>
</evidence>
<comment type="subunit">
    <text evidence="16">Interacts with IL8. Interacts with GNAI2.</text>
</comment>
<sequence>MDNDSYYYSPDYTSPCSATLEDLDSTGIAVSYVIVFLLSLLGNSVVIYVVCLMGSRKTSTDVYLMNLALADLLFSLTLPFWAVYIQSSSWVFGTFLCKVVSGLQETTFYSCVFLLACISVDRYMAIVKATQFISKQRHLVRIICGLVWLGAFMLSLPVVVQREALQIEGYNAVMCYENVTAEILDEWRMALRILRHTLGFFLPLVVMLLCYGWTVGTLFHSRNSQKHKAMRVILCVVLAFMVCWLPNNIMELIDTLMRGSFIEDTCELRNKVDMAMYVTQVLAFIHCAINPILYAFIGKKFRNQLIMSFFKKGLVGREVLSRYRIGSLYSSGSSRHTSVTL</sequence>
<evidence type="ECO:0000256" key="5">
    <source>
        <dbReference type="ARBA" id="ARBA00022553"/>
    </source>
</evidence>
<evidence type="ECO:0000256" key="11">
    <source>
        <dbReference type="ARBA" id="ARBA00023170"/>
    </source>
</evidence>
<evidence type="ECO:0000256" key="10">
    <source>
        <dbReference type="ARBA" id="ARBA00023157"/>
    </source>
</evidence>
<dbReference type="Proteomes" id="UP001501920">
    <property type="component" value="Chromosome 6"/>
</dbReference>
<dbReference type="PANTHER" id="PTHR10489">
    <property type="entry name" value="CELL ADHESION MOLECULE"/>
    <property type="match status" value="1"/>
</dbReference>
<keyword evidence="6 17" id="KW-0812">Transmembrane</keyword>
<dbReference type="GO" id="GO:0007204">
    <property type="term" value="P:positive regulation of cytosolic calcium ion concentration"/>
    <property type="evidence" value="ECO:0007669"/>
    <property type="project" value="TreeGrafter"/>
</dbReference>
<evidence type="ECO:0000256" key="18">
    <source>
        <dbReference type="SAM" id="Phobius"/>
    </source>
</evidence>
<feature type="transmembrane region" description="Helical" evidence="18">
    <location>
        <begin position="139"/>
        <end position="160"/>
    </location>
</feature>
<dbReference type="GO" id="GO:0006955">
    <property type="term" value="P:immune response"/>
    <property type="evidence" value="ECO:0007669"/>
    <property type="project" value="TreeGrafter"/>
</dbReference>
<dbReference type="InterPro" id="IPR017452">
    <property type="entry name" value="GPCR_Rhodpsn_7TM"/>
</dbReference>
<dbReference type="GeneID" id="108442715"/>
<dbReference type="CTD" id="3579"/>
<reference evidence="20" key="3">
    <citation type="submission" date="2025-09" db="UniProtKB">
        <authorList>
            <consortium name="Ensembl"/>
        </authorList>
    </citation>
    <scope>IDENTIFICATION</scope>
</reference>
<feature type="transmembrane region" description="Helical" evidence="18">
    <location>
        <begin position="29"/>
        <end position="51"/>
    </location>
</feature>
<keyword evidence="4" id="KW-0145">Chemotaxis</keyword>
<evidence type="ECO:0000313" key="21">
    <source>
        <dbReference type="Proteomes" id="UP001501920"/>
    </source>
</evidence>
<evidence type="ECO:0000256" key="8">
    <source>
        <dbReference type="ARBA" id="ARBA00023040"/>
    </source>
</evidence>
<dbReference type="GO" id="GO:0016493">
    <property type="term" value="F:C-C chemokine receptor activity"/>
    <property type="evidence" value="ECO:0007669"/>
    <property type="project" value="TreeGrafter"/>
</dbReference>
<dbReference type="Gene3D" id="1.20.1070.10">
    <property type="entry name" value="Rhodopsin 7-helix transmembrane proteins"/>
    <property type="match status" value="1"/>
</dbReference>
<dbReference type="GeneTree" id="ENSGT01050000244848"/>
<keyword evidence="21" id="KW-1185">Reference proteome</keyword>
<dbReference type="PRINTS" id="PR00427">
    <property type="entry name" value="INTRLEUKIN8R"/>
</dbReference>
<proteinExistence type="inferred from homology"/>
<dbReference type="PRINTS" id="PR00237">
    <property type="entry name" value="GPCRRHODOPSN"/>
</dbReference>
<dbReference type="GO" id="GO:0030593">
    <property type="term" value="P:neutrophil chemotaxis"/>
    <property type="evidence" value="ECO:0007669"/>
    <property type="project" value="TreeGrafter"/>
</dbReference>
<keyword evidence="7 18" id="KW-1133">Transmembrane helix</keyword>
<feature type="domain" description="G-protein coupled receptors family 1 profile" evidence="19">
    <location>
        <begin position="42"/>
        <end position="294"/>
    </location>
</feature>
<evidence type="ECO:0000256" key="15">
    <source>
        <dbReference type="ARBA" id="ARBA00033468"/>
    </source>
</evidence>
<evidence type="ECO:0000256" key="9">
    <source>
        <dbReference type="ARBA" id="ARBA00023136"/>
    </source>
</evidence>
<dbReference type="RefSeq" id="XP_017578376.1">
    <property type="nucleotide sequence ID" value="XM_017722887.1"/>
</dbReference>
<reference evidence="20 21" key="1">
    <citation type="submission" date="2020-10" db="EMBL/GenBank/DDBJ databases">
        <title>Pygocentrus nattereri (red-bellied piranha) genome, fPygNat1, primary haplotype.</title>
        <authorList>
            <person name="Myers G."/>
            <person name="Meyer A."/>
            <person name="Karagic N."/>
            <person name="Pippel M."/>
            <person name="Winkler S."/>
            <person name="Tracey A."/>
            <person name="Wood J."/>
            <person name="Formenti G."/>
            <person name="Howe K."/>
            <person name="Fedrigo O."/>
            <person name="Jarvis E.D."/>
        </authorList>
    </citation>
    <scope>NUCLEOTIDE SEQUENCE [LARGE SCALE GENOMIC DNA]</scope>
</reference>
<evidence type="ECO:0000256" key="2">
    <source>
        <dbReference type="ARBA" id="ARBA00020033"/>
    </source>
</evidence>
<dbReference type="InterPro" id="IPR050119">
    <property type="entry name" value="CCR1-9-like"/>
</dbReference>
<reference evidence="20" key="2">
    <citation type="submission" date="2025-08" db="UniProtKB">
        <authorList>
            <consortium name="Ensembl"/>
        </authorList>
    </citation>
    <scope>IDENTIFICATION</scope>
</reference>
<dbReference type="GO" id="GO:0019722">
    <property type="term" value="P:calcium-mediated signaling"/>
    <property type="evidence" value="ECO:0007669"/>
    <property type="project" value="TreeGrafter"/>
</dbReference>
<evidence type="ECO:0000313" key="20">
    <source>
        <dbReference type="Ensembl" id="ENSPNAP00000046957.1"/>
    </source>
</evidence>
<dbReference type="InterPro" id="IPR000174">
    <property type="entry name" value="Chemokine_CXCR_1/2"/>
</dbReference>
<dbReference type="GO" id="GO:0019957">
    <property type="term" value="F:C-C chemokine binding"/>
    <property type="evidence" value="ECO:0007669"/>
    <property type="project" value="TreeGrafter"/>
</dbReference>
<dbReference type="AlphaFoldDB" id="A0AAR2J9F5"/>
<feature type="transmembrane region" description="Helical" evidence="18">
    <location>
        <begin position="277"/>
        <end position="297"/>
    </location>
</feature>
<keyword evidence="5" id="KW-0597">Phosphoprotein</keyword>
<comment type="subcellular location">
    <subcellularLocation>
        <location evidence="1">Cell membrane</location>
        <topology evidence="1">Multi-pass membrane protein</topology>
    </subcellularLocation>
</comment>
<dbReference type="SUPFAM" id="SSF81321">
    <property type="entry name" value="Family A G protein-coupled receptor-like"/>
    <property type="match status" value="1"/>
</dbReference>